<protein>
    <submittedName>
        <fullName evidence="1">Uncharacterized protein</fullName>
    </submittedName>
</protein>
<proteinExistence type="predicted"/>
<reference evidence="1" key="1">
    <citation type="submission" date="2015-07" db="EMBL/GenBank/DDBJ databases">
        <title>MeaNS - Measles Nucleotide Surveillance Program.</title>
        <authorList>
            <person name="Tran T."/>
            <person name="Druce J."/>
        </authorList>
    </citation>
    <scope>NUCLEOTIDE SEQUENCE</scope>
    <source>
        <strain evidence="1">UCB-OBI-ISO-001</strain>
        <tissue evidence="1">Gonad</tissue>
    </source>
</reference>
<name>A0A0L8FND8_OCTBM</name>
<organism evidence="1">
    <name type="scientific">Octopus bimaculoides</name>
    <name type="common">California two-spotted octopus</name>
    <dbReference type="NCBI Taxonomy" id="37653"/>
    <lineage>
        <taxon>Eukaryota</taxon>
        <taxon>Metazoa</taxon>
        <taxon>Spiralia</taxon>
        <taxon>Lophotrochozoa</taxon>
        <taxon>Mollusca</taxon>
        <taxon>Cephalopoda</taxon>
        <taxon>Coleoidea</taxon>
        <taxon>Octopodiformes</taxon>
        <taxon>Octopoda</taxon>
        <taxon>Incirrata</taxon>
        <taxon>Octopodidae</taxon>
        <taxon>Octopus</taxon>
    </lineage>
</organism>
<dbReference type="EMBL" id="KQ428716">
    <property type="protein sequence ID" value="KOF65935.1"/>
    <property type="molecule type" value="Genomic_DNA"/>
</dbReference>
<gene>
    <name evidence="1" type="ORF">OCBIM_22013974mg</name>
</gene>
<accession>A0A0L8FND8</accession>
<sequence length="177" mass="19879">MADTSLHQKILLQFRADYRMFYHSGHQSPSDVPSQFLPVTIRCSVTVATSHHHCHQSPSDVPSQLPPVTIRCSVTVATSHYQMFHHNCYQSPSDVPSKMCPVCLTNHKHESEPLLSTQVTSSGSNLILHSMKIANSHFYQIPVNECSISRHHLLQHYPPVNSPYEDSTKVSPPTSQI</sequence>
<evidence type="ECO:0000313" key="1">
    <source>
        <dbReference type="EMBL" id="KOF65935.1"/>
    </source>
</evidence>
<dbReference type="AlphaFoldDB" id="A0A0L8FND8"/>